<evidence type="ECO:0000313" key="4">
    <source>
        <dbReference type="EMBL" id="SMC69982.1"/>
    </source>
</evidence>
<sequence>MKMKAIVVDDEALICDEIEYLLKKEADIDVVAKFSNAFDALAHISQTTCDLVFLDIKMPGISGLELAQKLTQLHRPPLLVFITAFPEHALEAFGTSAVGYITKPITQSSLAKVLEKIRSIVQRTILPEKPCTAKICILRNGKIIPLDKQEIVFIYVQNKDVFIRTKDGEYVATLAMQEIEKILAEPNFYRVHRQYLVNLNKVLEIIPWFHGSYQLRMDDFKAEEVPVSRNKVKELKTLMGLR</sequence>
<dbReference type="Gene3D" id="3.40.50.2300">
    <property type="match status" value="1"/>
</dbReference>
<gene>
    <name evidence="4" type="ORF">SAMN04488500_10721</name>
</gene>
<dbReference type="PROSITE" id="PS50110">
    <property type="entry name" value="RESPONSE_REGULATORY"/>
    <property type="match status" value="1"/>
</dbReference>
<evidence type="ECO:0000313" key="5">
    <source>
        <dbReference type="Proteomes" id="UP000192738"/>
    </source>
</evidence>
<dbReference type="SMART" id="SM00448">
    <property type="entry name" value="REC"/>
    <property type="match status" value="1"/>
</dbReference>
<dbReference type="InterPro" id="IPR007492">
    <property type="entry name" value="LytTR_DNA-bd_dom"/>
</dbReference>
<dbReference type="PANTHER" id="PTHR37299:SF1">
    <property type="entry name" value="STAGE 0 SPORULATION PROTEIN A HOMOLOG"/>
    <property type="match status" value="1"/>
</dbReference>
<keyword evidence="1" id="KW-0597">Phosphoprotein</keyword>
<proteinExistence type="predicted"/>
<dbReference type="Gene3D" id="2.20.25.10">
    <property type="match status" value="1"/>
</dbReference>
<evidence type="ECO:0000259" key="2">
    <source>
        <dbReference type="PROSITE" id="PS50110"/>
    </source>
</evidence>
<evidence type="ECO:0000259" key="3">
    <source>
        <dbReference type="PROSITE" id="PS50930"/>
    </source>
</evidence>
<protein>
    <submittedName>
        <fullName evidence="4">Two component transcriptional regulator, LytTR family</fullName>
    </submittedName>
</protein>
<dbReference type="GO" id="GO:0000156">
    <property type="term" value="F:phosphorelay response regulator activity"/>
    <property type="evidence" value="ECO:0007669"/>
    <property type="project" value="InterPro"/>
</dbReference>
<dbReference type="SUPFAM" id="SSF52172">
    <property type="entry name" value="CheY-like"/>
    <property type="match status" value="1"/>
</dbReference>
<name>A0A1W2BBA1_9FIRM</name>
<dbReference type="InterPro" id="IPR001789">
    <property type="entry name" value="Sig_transdc_resp-reg_receiver"/>
</dbReference>
<dbReference type="EMBL" id="FWXI01000007">
    <property type="protein sequence ID" value="SMC69982.1"/>
    <property type="molecule type" value="Genomic_DNA"/>
</dbReference>
<organism evidence="4 5">
    <name type="scientific">Sporomusa malonica</name>
    <dbReference type="NCBI Taxonomy" id="112901"/>
    <lineage>
        <taxon>Bacteria</taxon>
        <taxon>Bacillati</taxon>
        <taxon>Bacillota</taxon>
        <taxon>Negativicutes</taxon>
        <taxon>Selenomonadales</taxon>
        <taxon>Sporomusaceae</taxon>
        <taxon>Sporomusa</taxon>
    </lineage>
</organism>
<dbReference type="STRING" id="112901.SAMN04488500_10721"/>
<dbReference type="GO" id="GO:0003677">
    <property type="term" value="F:DNA binding"/>
    <property type="evidence" value="ECO:0007669"/>
    <property type="project" value="InterPro"/>
</dbReference>
<dbReference type="InterPro" id="IPR011006">
    <property type="entry name" value="CheY-like_superfamily"/>
</dbReference>
<dbReference type="Gene3D" id="2.40.50.40">
    <property type="match status" value="1"/>
</dbReference>
<dbReference type="OrthoDB" id="9809318at2"/>
<dbReference type="RefSeq" id="WP_084575536.1">
    <property type="nucleotide sequence ID" value="NZ_CP155572.1"/>
</dbReference>
<dbReference type="PANTHER" id="PTHR37299">
    <property type="entry name" value="TRANSCRIPTIONAL REGULATOR-RELATED"/>
    <property type="match status" value="1"/>
</dbReference>
<dbReference type="Pfam" id="PF00072">
    <property type="entry name" value="Response_reg"/>
    <property type="match status" value="1"/>
</dbReference>
<dbReference type="Pfam" id="PF04397">
    <property type="entry name" value="LytTR"/>
    <property type="match status" value="1"/>
</dbReference>
<accession>A0A1W2BBA1</accession>
<dbReference type="PROSITE" id="PS50930">
    <property type="entry name" value="HTH_LYTTR"/>
    <property type="match status" value="1"/>
</dbReference>
<reference evidence="4 5" key="1">
    <citation type="submission" date="2017-04" db="EMBL/GenBank/DDBJ databases">
        <authorList>
            <person name="Afonso C.L."/>
            <person name="Miller P.J."/>
            <person name="Scott M.A."/>
            <person name="Spackman E."/>
            <person name="Goraichik I."/>
            <person name="Dimitrov K.M."/>
            <person name="Suarez D.L."/>
            <person name="Swayne D.E."/>
        </authorList>
    </citation>
    <scope>NUCLEOTIDE SEQUENCE [LARGE SCALE GENOMIC DNA]</scope>
    <source>
        <strain evidence="4 5">DSM 5090</strain>
    </source>
</reference>
<dbReference type="Proteomes" id="UP000192738">
    <property type="component" value="Unassembled WGS sequence"/>
</dbReference>
<evidence type="ECO:0000256" key="1">
    <source>
        <dbReference type="PROSITE-ProRule" id="PRU00169"/>
    </source>
</evidence>
<feature type="modified residue" description="4-aspartylphosphate" evidence="1">
    <location>
        <position position="55"/>
    </location>
</feature>
<dbReference type="AlphaFoldDB" id="A0A1W2BBA1"/>
<feature type="domain" description="Response regulatory" evidence="2">
    <location>
        <begin position="4"/>
        <end position="118"/>
    </location>
</feature>
<keyword evidence="5" id="KW-1185">Reference proteome</keyword>
<dbReference type="InterPro" id="IPR046947">
    <property type="entry name" value="LytR-like"/>
</dbReference>
<feature type="domain" description="HTH LytTR-type" evidence="3">
    <location>
        <begin position="140"/>
        <end position="241"/>
    </location>
</feature>
<dbReference type="SMART" id="SM00850">
    <property type="entry name" value="LytTR"/>
    <property type="match status" value="1"/>
</dbReference>